<comment type="function">
    <text evidence="5 6">Structural component of flagellum, the bacterial motility apparatus. Part of the rod structure of flagellar basal body.</text>
</comment>
<evidence type="ECO:0000256" key="6">
    <source>
        <dbReference type="PIRNR" id="PIRNR002889"/>
    </source>
</evidence>
<keyword evidence="8" id="KW-0969">Cilium</keyword>
<evidence type="ECO:0000256" key="3">
    <source>
        <dbReference type="ARBA" id="ARBA00014376"/>
    </source>
</evidence>
<evidence type="ECO:0000256" key="5">
    <source>
        <dbReference type="ARBA" id="ARBA00024934"/>
    </source>
</evidence>
<dbReference type="GO" id="GO:0030694">
    <property type="term" value="C:bacterial-type flagellum basal body, rod"/>
    <property type="evidence" value="ECO:0007669"/>
    <property type="project" value="InterPro"/>
</dbReference>
<keyword evidence="4 6" id="KW-0975">Bacterial flagellum</keyword>
<comment type="subcellular location">
    <subcellularLocation>
        <location evidence="1 6">Bacterial flagellum basal body</location>
    </subcellularLocation>
</comment>
<keyword evidence="8" id="KW-0966">Cell projection</keyword>
<dbReference type="Proteomes" id="UP000031521">
    <property type="component" value="Chromosome"/>
</dbReference>
<organism evidence="8 9">
    <name type="scientific">Celeribacter indicus</name>
    <dbReference type="NCBI Taxonomy" id="1208324"/>
    <lineage>
        <taxon>Bacteria</taxon>
        <taxon>Pseudomonadati</taxon>
        <taxon>Pseudomonadota</taxon>
        <taxon>Alphaproteobacteria</taxon>
        <taxon>Rhodobacterales</taxon>
        <taxon>Roseobacteraceae</taxon>
        <taxon>Celeribacter</taxon>
    </lineage>
</organism>
<dbReference type="EMBL" id="CP004393">
    <property type="protein sequence ID" value="AJE44808.1"/>
    <property type="molecule type" value="Genomic_DNA"/>
</dbReference>
<dbReference type="NCBIfam" id="NF009270">
    <property type="entry name" value="PRK12627.1"/>
    <property type="match status" value="1"/>
</dbReference>
<dbReference type="STRING" id="1208324.P73_0093"/>
<evidence type="ECO:0000313" key="8">
    <source>
        <dbReference type="EMBL" id="AJE44808.1"/>
    </source>
</evidence>
<dbReference type="RefSeq" id="WP_043867986.1">
    <property type="nucleotide sequence ID" value="NZ_CP004393.1"/>
</dbReference>
<dbReference type="KEGG" id="cid:P73_0093"/>
<reference evidence="8 9" key="1">
    <citation type="journal article" date="2014" name="Int. J. Syst. Evol. Microbiol.">
        <title>Celeribacter indicus sp. nov., a polycyclic aromatic hydrocarbon-degrading bacterium from deep-sea sediment and reclassification of Huaishuia halophila as Celeribacter halophilus comb. nov.</title>
        <authorList>
            <person name="Lai Q."/>
            <person name="Cao J."/>
            <person name="Yuan J."/>
            <person name="Li F."/>
            <person name="Shao Z."/>
        </authorList>
    </citation>
    <scope>NUCLEOTIDE SEQUENCE [LARGE SCALE GENOMIC DNA]</scope>
    <source>
        <strain evidence="8">P73</strain>
    </source>
</reference>
<keyword evidence="8" id="KW-0282">Flagellum</keyword>
<evidence type="ECO:0000256" key="2">
    <source>
        <dbReference type="ARBA" id="ARBA00009677"/>
    </source>
</evidence>
<comment type="subunit">
    <text evidence="6">The basal body constitutes a major portion of the flagellar organelle and consists of a number of rings mounted on a central rod.</text>
</comment>
<dbReference type="NCBIfam" id="TIGR01396">
    <property type="entry name" value="FlgB"/>
    <property type="match status" value="1"/>
</dbReference>
<protein>
    <recommendedName>
        <fullName evidence="3 6">Flagellar basal body rod protein FlgB</fullName>
    </recommendedName>
</protein>
<evidence type="ECO:0000256" key="1">
    <source>
        <dbReference type="ARBA" id="ARBA00004117"/>
    </source>
</evidence>
<gene>
    <name evidence="8" type="primary">flgB</name>
    <name evidence="8" type="ORF">P73_0093</name>
</gene>
<comment type="similarity">
    <text evidence="2 6">Belongs to the flagella basal body rod proteins family.</text>
</comment>
<evidence type="ECO:0000256" key="4">
    <source>
        <dbReference type="ARBA" id="ARBA00023143"/>
    </source>
</evidence>
<name>A0A0B5DMD6_9RHOB</name>
<sequence length="129" mass="14131">MFETLEIFRTAESLARHAVSRQEVIATNIAQADTPGYRAQDVASFADSYEARSAATAMRRTREAHFAASDDTAAPIRVHDTPDAASPNGNTVSLETQMMKASQVRHEHELALSVYKSSLNILRGAIGRR</sequence>
<dbReference type="InterPro" id="IPR006300">
    <property type="entry name" value="FlgB"/>
</dbReference>
<feature type="region of interest" description="Disordered" evidence="7">
    <location>
        <begin position="65"/>
        <end position="88"/>
    </location>
</feature>
<accession>A0A0B5DMD6</accession>
<keyword evidence="9" id="KW-1185">Reference proteome</keyword>
<evidence type="ECO:0000256" key="7">
    <source>
        <dbReference type="SAM" id="MobiDB-lite"/>
    </source>
</evidence>
<dbReference type="HOGENOM" id="CLU_125463_2_1_5"/>
<evidence type="ECO:0000313" key="9">
    <source>
        <dbReference type="Proteomes" id="UP000031521"/>
    </source>
</evidence>
<dbReference type="PIRSF" id="PIRSF002889">
    <property type="entry name" value="Rod_FlgB"/>
    <property type="match status" value="1"/>
</dbReference>
<dbReference type="GO" id="GO:0071973">
    <property type="term" value="P:bacterial-type flagellum-dependent cell motility"/>
    <property type="evidence" value="ECO:0007669"/>
    <property type="project" value="InterPro"/>
</dbReference>
<dbReference type="AlphaFoldDB" id="A0A0B5DMD6"/>
<proteinExistence type="inferred from homology"/>
<dbReference type="OrthoDB" id="9788334at2"/>